<comment type="caution">
    <text evidence="2">The sequence shown here is derived from an EMBL/GenBank/DDBJ whole genome shotgun (WGS) entry which is preliminary data.</text>
</comment>
<organism evidence="2 3">
    <name type="scientific">Morella rubra</name>
    <name type="common">Chinese bayberry</name>
    <dbReference type="NCBI Taxonomy" id="262757"/>
    <lineage>
        <taxon>Eukaryota</taxon>
        <taxon>Viridiplantae</taxon>
        <taxon>Streptophyta</taxon>
        <taxon>Embryophyta</taxon>
        <taxon>Tracheophyta</taxon>
        <taxon>Spermatophyta</taxon>
        <taxon>Magnoliopsida</taxon>
        <taxon>eudicotyledons</taxon>
        <taxon>Gunneridae</taxon>
        <taxon>Pentapetalae</taxon>
        <taxon>rosids</taxon>
        <taxon>fabids</taxon>
        <taxon>Fagales</taxon>
        <taxon>Myricaceae</taxon>
        <taxon>Morella</taxon>
    </lineage>
</organism>
<evidence type="ECO:0000313" key="3">
    <source>
        <dbReference type="Proteomes" id="UP000516437"/>
    </source>
</evidence>
<gene>
    <name evidence="2" type="ORF">CJ030_MR5G018787</name>
</gene>
<evidence type="ECO:0000313" key="2">
    <source>
        <dbReference type="EMBL" id="KAB1214823.1"/>
    </source>
</evidence>
<feature type="compositionally biased region" description="Acidic residues" evidence="1">
    <location>
        <begin position="117"/>
        <end position="150"/>
    </location>
</feature>
<name>A0A6A1VPZ0_9ROSI</name>
<dbReference type="Proteomes" id="UP000516437">
    <property type="component" value="Chromosome 5"/>
</dbReference>
<protein>
    <submittedName>
        <fullName evidence="2">Uncharacterized protein</fullName>
    </submittedName>
</protein>
<feature type="region of interest" description="Disordered" evidence="1">
    <location>
        <begin position="104"/>
        <end position="164"/>
    </location>
</feature>
<sequence length="164" mass="18015">MKFLAANFISIPRDKPREKVETIGRNALSQSKSHKGHSKSIPSSNLVTVSQSGIAYMVEALKLLTERSSSSASVQSTLVANQEVLKLDLMKLVVDVGLIRKHLKLDEASSTIGPPKEEEEDVDEEEVEEEDVEKEDEEGNDVEEEEEEGADAEKGVTSDTSDNE</sequence>
<evidence type="ECO:0000256" key="1">
    <source>
        <dbReference type="SAM" id="MobiDB-lite"/>
    </source>
</evidence>
<keyword evidence="3" id="KW-1185">Reference proteome</keyword>
<proteinExistence type="predicted"/>
<accession>A0A6A1VPZ0</accession>
<reference evidence="2 3" key="1">
    <citation type="journal article" date="2019" name="Plant Biotechnol. J.">
        <title>The red bayberry genome and genetic basis of sex determination.</title>
        <authorList>
            <person name="Jia H.M."/>
            <person name="Jia H.J."/>
            <person name="Cai Q.L."/>
            <person name="Wang Y."/>
            <person name="Zhao H.B."/>
            <person name="Yang W.F."/>
            <person name="Wang G.Y."/>
            <person name="Li Y.H."/>
            <person name="Zhan D.L."/>
            <person name="Shen Y.T."/>
            <person name="Niu Q.F."/>
            <person name="Chang L."/>
            <person name="Qiu J."/>
            <person name="Zhao L."/>
            <person name="Xie H.B."/>
            <person name="Fu W.Y."/>
            <person name="Jin J."/>
            <person name="Li X.W."/>
            <person name="Jiao Y."/>
            <person name="Zhou C.C."/>
            <person name="Tu T."/>
            <person name="Chai C.Y."/>
            <person name="Gao J.L."/>
            <person name="Fan L.J."/>
            <person name="van de Weg E."/>
            <person name="Wang J.Y."/>
            <person name="Gao Z.S."/>
        </authorList>
    </citation>
    <scope>NUCLEOTIDE SEQUENCE [LARGE SCALE GENOMIC DNA]</scope>
    <source>
        <tissue evidence="2">Leaves</tissue>
    </source>
</reference>
<dbReference type="EMBL" id="RXIC02000023">
    <property type="protein sequence ID" value="KAB1214823.1"/>
    <property type="molecule type" value="Genomic_DNA"/>
</dbReference>
<dbReference type="AlphaFoldDB" id="A0A6A1VPZ0"/>